<dbReference type="GO" id="GO:0035267">
    <property type="term" value="C:NuA4 histone acetyltransferase complex"/>
    <property type="evidence" value="ECO:0007669"/>
    <property type="project" value="TreeGrafter"/>
</dbReference>
<comment type="similarity">
    <text evidence="2">Belongs to the PI3/PI4-kinase family. TRA1 subfamily.</text>
</comment>
<comment type="similarity">
    <text evidence="1">Belongs to the protein kinase superfamily. CMGC Ser/Thr protein kinase family. CDC2/CDKX subfamily.</text>
</comment>
<comment type="catalytic activity">
    <reaction evidence="8">
        <text>L-threonyl-[protein] + ATP = O-phospho-L-threonyl-[protein] + ADP + H(+)</text>
        <dbReference type="Rhea" id="RHEA:46608"/>
        <dbReference type="Rhea" id="RHEA-COMP:11060"/>
        <dbReference type="Rhea" id="RHEA-COMP:11605"/>
        <dbReference type="ChEBI" id="CHEBI:15378"/>
        <dbReference type="ChEBI" id="CHEBI:30013"/>
        <dbReference type="ChEBI" id="CHEBI:30616"/>
        <dbReference type="ChEBI" id="CHEBI:61977"/>
        <dbReference type="ChEBI" id="CHEBI:456216"/>
        <dbReference type="EC" id="2.7.11.22"/>
    </reaction>
</comment>
<dbReference type="Pfam" id="PF00069">
    <property type="entry name" value="Pkinase"/>
    <property type="match status" value="1"/>
</dbReference>
<dbReference type="PROSITE" id="PS51189">
    <property type="entry name" value="FAT"/>
    <property type="match status" value="1"/>
</dbReference>
<keyword evidence="11" id="KW-0853">WD repeat</keyword>
<dbReference type="PROSITE" id="PS50011">
    <property type="entry name" value="PROTEIN_KINASE_DOM"/>
    <property type="match status" value="1"/>
</dbReference>
<dbReference type="InterPro" id="IPR036322">
    <property type="entry name" value="WD40_repeat_dom_sf"/>
</dbReference>
<dbReference type="InterPro" id="IPR046807">
    <property type="entry name" value="Tra1_central"/>
</dbReference>
<evidence type="ECO:0000256" key="1">
    <source>
        <dbReference type="ARBA" id="ARBA00006485"/>
    </source>
</evidence>
<dbReference type="PANTHER" id="PTHR11139">
    <property type="entry name" value="ATAXIA TELANGIECTASIA MUTATED ATM -RELATED"/>
    <property type="match status" value="1"/>
</dbReference>
<dbReference type="InterPro" id="IPR050517">
    <property type="entry name" value="DDR_Repair_Kinase"/>
</dbReference>
<dbReference type="InterPro" id="IPR008271">
    <property type="entry name" value="Ser/Thr_kinase_AS"/>
</dbReference>
<dbReference type="GO" id="GO:0005634">
    <property type="term" value="C:nucleus"/>
    <property type="evidence" value="ECO:0007669"/>
    <property type="project" value="TreeGrafter"/>
</dbReference>
<dbReference type="Proteomes" id="UP000602905">
    <property type="component" value="Unassembled WGS sequence"/>
</dbReference>
<dbReference type="Gene3D" id="1.10.510.10">
    <property type="entry name" value="Transferase(Phosphotransferase) domain 1"/>
    <property type="match status" value="1"/>
</dbReference>
<dbReference type="SMART" id="SM00320">
    <property type="entry name" value="WD40"/>
    <property type="match status" value="4"/>
</dbReference>
<name>A0A8H7LWL2_9AGAM</name>
<keyword evidence="5 13" id="KW-0547">Nucleotide-binding</keyword>
<evidence type="ECO:0000256" key="9">
    <source>
        <dbReference type="ARBA" id="ARBA00048367"/>
    </source>
</evidence>
<dbReference type="Pfam" id="PF00454">
    <property type="entry name" value="PI3_PI4_kinase"/>
    <property type="match status" value="1"/>
</dbReference>
<feature type="repeat" description="TPR" evidence="12">
    <location>
        <begin position="2826"/>
        <end position="2859"/>
    </location>
</feature>
<dbReference type="Pfam" id="PF20206">
    <property type="entry name" value="Tra1_ring"/>
    <property type="match status" value="1"/>
</dbReference>
<evidence type="ECO:0000256" key="3">
    <source>
        <dbReference type="ARBA" id="ARBA00022527"/>
    </source>
</evidence>
<dbReference type="InterPro" id="IPR000719">
    <property type="entry name" value="Prot_kinase_dom"/>
</dbReference>
<feature type="compositionally biased region" description="Basic and acidic residues" evidence="14">
    <location>
        <begin position="4592"/>
        <end position="4622"/>
    </location>
</feature>
<dbReference type="InterPro" id="IPR019734">
    <property type="entry name" value="TPR_rpt"/>
</dbReference>
<feature type="region of interest" description="Disordered" evidence="14">
    <location>
        <begin position="4843"/>
        <end position="4888"/>
    </location>
</feature>
<keyword evidence="12" id="KW-0802">TPR repeat</keyword>
<dbReference type="GO" id="GO:0008353">
    <property type="term" value="F:RNA polymerase II CTD heptapeptide repeat kinase activity"/>
    <property type="evidence" value="ECO:0007669"/>
    <property type="project" value="UniProtKB-EC"/>
</dbReference>
<evidence type="ECO:0000256" key="12">
    <source>
        <dbReference type="PROSITE-ProRule" id="PRU00339"/>
    </source>
</evidence>
<comment type="catalytic activity">
    <reaction evidence="9">
        <text>L-seryl-[protein] + ATP = O-phospho-L-seryl-[protein] + ADP + H(+)</text>
        <dbReference type="Rhea" id="RHEA:17989"/>
        <dbReference type="Rhea" id="RHEA-COMP:9863"/>
        <dbReference type="Rhea" id="RHEA-COMP:11604"/>
        <dbReference type="ChEBI" id="CHEBI:15378"/>
        <dbReference type="ChEBI" id="CHEBI:29999"/>
        <dbReference type="ChEBI" id="CHEBI:30616"/>
        <dbReference type="ChEBI" id="CHEBI:83421"/>
        <dbReference type="ChEBI" id="CHEBI:456216"/>
        <dbReference type="EC" id="2.7.11.22"/>
    </reaction>
</comment>
<feature type="compositionally biased region" description="Basic and acidic residues" evidence="14">
    <location>
        <begin position="476"/>
        <end position="491"/>
    </location>
</feature>
<feature type="region of interest" description="Disordered" evidence="14">
    <location>
        <begin position="4690"/>
        <end position="4829"/>
    </location>
</feature>
<feature type="domain" description="Protein kinase" evidence="15">
    <location>
        <begin position="4918"/>
        <end position="5203"/>
    </location>
</feature>
<evidence type="ECO:0000259" key="17">
    <source>
        <dbReference type="PROSITE" id="PS51189"/>
    </source>
</evidence>
<dbReference type="PROSITE" id="PS50290">
    <property type="entry name" value="PI3_4_KINASE_3"/>
    <property type="match status" value="1"/>
</dbReference>
<evidence type="ECO:0000256" key="8">
    <source>
        <dbReference type="ARBA" id="ARBA00047811"/>
    </source>
</evidence>
<feature type="compositionally biased region" description="Basic residues" evidence="14">
    <location>
        <begin position="4483"/>
        <end position="4507"/>
    </location>
</feature>
<evidence type="ECO:0000313" key="19">
    <source>
        <dbReference type="Proteomes" id="UP000602905"/>
    </source>
</evidence>
<dbReference type="Gene3D" id="3.30.200.20">
    <property type="entry name" value="Phosphorylase Kinase, domain 1"/>
    <property type="match status" value="1"/>
</dbReference>
<feature type="compositionally biased region" description="Polar residues" evidence="14">
    <location>
        <begin position="4714"/>
        <end position="4731"/>
    </location>
</feature>
<dbReference type="PROSITE" id="PS50005">
    <property type="entry name" value="TPR"/>
    <property type="match status" value="1"/>
</dbReference>
<dbReference type="InterPro" id="IPR016024">
    <property type="entry name" value="ARM-type_fold"/>
</dbReference>
<comment type="catalytic activity">
    <reaction evidence="10">
        <text>[DNA-directed RNA polymerase] + ATP = phospho-[DNA-directed RNA polymerase] + ADP + H(+)</text>
        <dbReference type="Rhea" id="RHEA:10216"/>
        <dbReference type="Rhea" id="RHEA-COMP:11321"/>
        <dbReference type="Rhea" id="RHEA-COMP:11322"/>
        <dbReference type="ChEBI" id="CHEBI:15378"/>
        <dbReference type="ChEBI" id="CHEBI:30616"/>
        <dbReference type="ChEBI" id="CHEBI:43176"/>
        <dbReference type="ChEBI" id="CHEBI:68546"/>
        <dbReference type="ChEBI" id="CHEBI:456216"/>
        <dbReference type="EC" id="2.7.11.23"/>
    </reaction>
</comment>
<feature type="region of interest" description="Disordered" evidence="14">
    <location>
        <begin position="2995"/>
        <end position="3054"/>
    </location>
</feature>
<feature type="compositionally biased region" description="Basic residues" evidence="14">
    <location>
        <begin position="4520"/>
        <end position="4532"/>
    </location>
</feature>
<dbReference type="InterPro" id="IPR046805">
    <property type="entry name" value="Tra1_ring"/>
</dbReference>
<feature type="compositionally biased region" description="Acidic residues" evidence="14">
    <location>
        <begin position="3944"/>
        <end position="3971"/>
    </location>
</feature>
<evidence type="ECO:0000256" key="10">
    <source>
        <dbReference type="ARBA" id="ARBA00049280"/>
    </source>
</evidence>
<dbReference type="SMART" id="SM00146">
    <property type="entry name" value="PI3Kc"/>
    <property type="match status" value="1"/>
</dbReference>
<dbReference type="PANTHER" id="PTHR11139:SF1">
    <property type="entry name" value="TRANSFORMATION_TRANSCRIPTION DOMAIN-ASSOCIATED PROTEIN"/>
    <property type="match status" value="1"/>
</dbReference>
<dbReference type="SMART" id="SM00220">
    <property type="entry name" value="S_TKc"/>
    <property type="match status" value="1"/>
</dbReference>
<reference evidence="18" key="1">
    <citation type="submission" date="2020-09" db="EMBL/GenBank/DDBJ databases">
        <title>Comparative genome analyses of four rice-infecting Rhizoctonia solani isolates reveal extensive enrichment of homogalacturonan modification genes.</title>
        <authorList>
            <person name="Lee D.-Y."/>
            <person name="Jeon J."/>
            <person name="Kim K.-T."/>
            <person name="Cheong K."/>
            <person name="Song H."/>
            <person name="Choi G."/>
            <person name="Ko J."/>
            <person name="Opiyo S.O."/>
            <person name="Zuo S."/>
            <person name="Madhav S."/>
            <person name="Lee Y.-H."/>
            <person name="Wang G.-L."/>
        </authorList>
    </citation>
    <scope>NUCLEOTIDE SEQUENCE</scope>
    <source>
        <strain evidence="18">AG1-IA WGL</strain>
    </source>
</reference>
<feature type="compositionally biased region" description="Polar residues" evidence="14">
    <location>
        <begin position="4694"/>
        <end position="4703"/>
    </location>
</feature>
<dbReference type="SUPFAM" id="SSF56112">
    <property type="entry name" value="Protein kinase-like (PK-like)"/>
    <property type="match status" value="2"/>
</dbReference>
<evidence type="ECO:0000313" key="18">
    <source>
        <dbReference type="EMBL" id="KAF8709735.1"/>
    </source>
</evidence>
<evidence type="ECO:0000256" key="4">
    <source>
        <dbReference type="ARBA" id="ARBA00022679"/>
    </source>
</evidence>
<feature type="non-terminal residue" evidence="18">
    <location>
        <position position="5250"/>
    </location>
</feature>
<feature type="compositionally biased region" description="Basic and acidic residues" evidence="14">
    <location>
        <begin position="5241"/>
        <end position="5250"/>
    </location>
</feature>
<feature type="compositionally biased region" description="Low complexity" evidence="14">
    <location>
        <begin position="181"/>
        <end position="193"/>
    </location>
</feature>
<feature type="compositionally biased region" description="Basic and acidic residues" evidence="14">
    <location>
        <begin position="4400"/>
        <end position="4424"/>
    </location>
</feature>
<dbReference type="InterPro" id="IPR011009">
    <property type="entry name" value="Kinase-like_dom_sf"/>
</dbReference>
<feature type="compositionally biased region" description="Basic and acidic residues" evidence="14">
    <location>
        <begin position="4192"/>
        <end position="4252"/>
    </location>
</feature>
<dbReference type="Gene3D" id="1.25.10.10">
    <property type="entry name" value="Leucine-rich Repeat Variant"/>
    <property type="match status" value="1"/>
</dbReference>
<dbReference type="Gene3D" id="2.130.10.10">
    <property type="entry name" value="YVTN repeat-like/Quinoprotein amine dehydrogenase"/>
    <property type="match status" value="2"/>
</dbReference>
<evidence type="ECO:0000259" key="15">
    <source>
        <dbReference type="PROSITE" id="PS50011"/>
    </source>
</evidence>
<dbReference type="PROSITE" id="PS50082">
    <property type="entry name" value="WD_REPEATS_2"/>
    <property type="match status" value="1"/>
</dbReference>
<dbReference type="GO" id="GO:0004693">
    <property type="term" value="F:cyclin-dependent protein serine/threonine kinase activity"/>
    <property type="evidence" value="ECO:0007669"/>
    <property type="project" value="UniProtKB-EC"/>
</dbReference>
<keyword evidence="7 13" id="KW-0067">ATP-binding</keyword>
<feature type="compositionally biased region" description="Basic and acidic residues" evidence="14">
    <location>
        <begin position="4278"/>
        <end position="4316"/>
    </location>
</feature>
<feature type="region of interest" description="Disordered" evidence="14">
    <location>
        <begin position="169"/>
        <end position="195"/>
    </location>
</feature>
<dbReference type="GO" id="GO:0000124">
    <property type="term" value="C:SAGA complex"/>
    <property type="evidence" value="ECO:0007669"/>
    <property type="project" value="TreeGrafter"/>
</dbReference>
<dbReference type="Pfam" id="PF02259">
    <property type="entry name" value="FAT"/>
    <property type="match status" value="1"/>
</dbReference>
<evidence type="ECO:0000256" key="7">
    <source>
        <dbReference type="ARBA" id="ARBA00022840"/>
    </source>
</evidence>
<dbReference type="Pfam" id="PF00400">
    <property type="entry name" value="WD40"/>
    <property type="match status" value="2"/>
</dbReference>
<dbReference type="InterPro" id="IPR014009">
    <property type="entry name" value="PIK_FAT"/>
</dbReference>
<feature type="region of interest" description="Disordered" evidence="14">
    <location>
        <begin position="4192"/>
        <end position="4652"/>
    </location>
</feature>
<evidence type="ECO:0000256" key="14">
    <source>
        <dbReference type="SAM" id="MobiDB-lite"/>
    </source>
</evidence>
<keyword evidence="6 18" id="KW-0418">Kinase</keyword>
<dbReference type="SUPFAM" id="SSF48371">
    <property type="entry name" value="ARM repeat"/>
    <property type="match status" value="3"/>
</dbReference>
<evidence type="ECO:0000259" key="16">
    <source>
        <dbReference type="PROSITE" id="PS50290"/>
    </source>
</evidence>
<dbReference type="CDD" id="cd05163">
    <property type="entry name" value="PIKK_TRRAP"/>
    <property type="match status" value="1"/>
</dbReference>
<dbReference type="InterPro" id="IPR015943">
    <property type="entry name" value="WD40/YVTN_repeat-like_dom_sf"/>
</dbReference>
<feature type="repeat" description="WD" evidence="11">
    <location>
        <begin position="3663"/>
        <end position="3688"/>
    </location>
</feature>
<feature type="compositionally biased region" description="Polar residues" evidence="14">
    <location>
        <begin position="4868"/>
        <end position="4885"/>
    </location>
</feature>
<protein>
    <submittedName>
        <fullName evidence="18">PI3 PI4-kinase family</fullName>
    </submittedName>
</protein>
<dbReference type="InterPro" id="IPR001680">
    <property type="entry name" value="WD40_rpt"/>
</dbReference>
<feature type="domain" description="PI3K/PI4K catalytic" evidence="16">
    <location>
        <begin position="3250"/>
        <end position="3579"/>
    </location>
</feature>
<sequence>MSIQQPATANTTSAGHEVFEGYAAKFTDSTQDIKSKLQAACDIRDSVDQFGQAEAQKFSPVVLPAMLQVLRETPPAFKKDSSEHQLRNAILEVFHRLPVSEQMKPIYSDMVSLTTQILREDNEENGVLAVKIMLDANRTFKRDMDPHVQGFLDFVRDLYLNMKQTVTELLSEDSPGPPPSQSNMSITTSSSSSGEQPEMLRAIASFKVLTECPIATVYLFQMHRNTIPSAVKSSIPLAMDFLQLQAPPQKHAHDEANERNEHWIGVSPAIKHRAHYIDFITAQVKTLSFVAYVLRGAIESPVRQYGEIIPPLCVRLLKDCPPESANIRRELMVATRHILSTEFRPAFVPLIDCLTSEHILIGTGVNSQETLRPLAYSMLGDLVHHVRKELSPEQLRRIIYLYSCCLHNPSFSSTIHNMSAKLLANHVDAILEKYPKPEAASTLLALLETCVDKLGAVWAIHQQVANANKEAVGPKTDTKADNKVDPHTKPQETKDVEMHDIDAMDIDAPRPLTKTLSLVDIERSKPVQAAAFALENKGETAKESKILFRTLLHVFKTVLAGIRTSEGPVPDGELIRRLFQNCVKCLTMYDDGRDGGKEAFEMLLQVFHEIEPHIFQEVWTTEMQFFIDHVQDHQNLLAMPQLLLSSDMVSHQLVAILLRYLVGKLDTLGDQSQKSASITLRLFKMCFMSVTVFPELNEPILFHHLSKLIMDSLRLAAKAADPTNYFLLLRGLFRAMGGGKFESLYNEVLPLLRDMLESLNRQLLAAEPSKQDLLVELCLTVPVRLTNLLPFLGFLMRPLVHALRAGPELVAQGLRTLELCIDNLTQEFLDPTLSPVLRELMSALHSHLKPQPGNHQHAHTTVRILGKLGGRNRRLQHQQPQLEYKGYSPDVTMALKFSGTAQAVDIGPTCQLAIRLVQESNAFYRQDAFTFIQRALELFMRDGIDGSEGEGVFSSLVDSLFIALQDSELEDKAAAYIREFSEIVFLNELSQNVGNKVTKITSLYMDRVPRLLAATSKHHVERGQVVFGDMLNDLLAFETKAAPVGRKLRGLECIVHPLGFNLTAACYEETWPAKLSGCRGIIMLADALGPKWTSERENSFIRAFLSVLKEMPADPPREVEFIKESILKILRLCRQAPPFVPPPQPGMDPASLPKLPHLVPTLTTELSSPIALVREMAQKSIELLAELTESTPSELLMKCKERLLTPIFAKPLRALPISLQIGHIDGITYALNMKPPLPEMNEELLRLLSEALAIADAEDRDIVGPGGRGGPRSNAAVLEQLRVVCIKLLTSSMSVTEFFAKQMATRQKVTSVYFKSLYSPSNEVKKVAHEGLRTVLNHQSRLPKDILQTGLRPVLMNLADAKRLSVPGLEGLARLLELLTNYFKVEIGHKLLDHFRVIADPKMLSDAAYQPLADNEEITKLVRLVNIFHLLPPAANMFLEALVSLVVQVETQLHSASPSPFTAALASFLDRFPSESSEYFYRSIGQAPTLRSLRNVISSGLAPNLNAEFRNNTKLLVDQCLKDETNNLVLPGLILCTELSADHPTWLQEHPEVLDALLHLWRSHFLHGSEDNFVPVEGFARHVSLLLNLLIGVIERSPRVDVIFDIVCIYAHRVPLDLSKLRLCLLEHVTLGASSDLRKQIMQRFVEVFDGDTYNWAHKSQFLRHIVNPLLYAQIKQKEESESPGNTIDCVDSSIVNGLHSKIWKPMTDQPSDPFPGSDDGLKIEILHMSSLLIQSSSSLMQESRKDVIKCTWHYIVNDDATVKQTAYVTISQFFAVFDSPPKFLTGVWTGLLRPVHTDNRSLTKQAVDIMVPVLIKAGNSENGPPSWAKSVRRALIDEGHSIPQLLVIHQIIVRHPEFFYPCRELFVPSMISSLHKLGTVQTATAETRANALDVLEVILSWERRAVKESKESGAGGSSSAWVLPFSMRETIISYLVRFITMTSLEADKLGLPSRALGILESILKPGGWKDVDVQLQYFHRPLLQVDLNEANHLPVIVNATKVFSLIVLSQDDNWLLSHAADLHTLIEKGLRSDEPTLHEYLQPVLQRMLALVGEPVEGESSTPGHAIFSFADSMIKDGLQHSQRQLAGTYACLSVLKTMVAVYPAKLEVYAPHLVKVLQKLVKDHNAANPTNNPVTSETTSRLVTLIFEICRDKVSALGVERRWFLNAVILVVGHSQTISLCHYVLGMVREWTLVRPDVTPTLKEKAGMLKHMMGFESRNDTKLLDDYLNLIYDIYTEPSLKRSDLTTRLESVFLMGCRAKDPAIRCKFVDLFDTSIQRTVSARLQYALGSLSWEFVAEHYWIPLALDLVLGATEDGRTDSLVLRENLAILESSLSRTIYQGTGMDMLQPLRRLLHADNQVAHELWISTFRAVWATLPRREQSDAARYVLTLVTKDYHSKQCDLRPNVIQSILGGVHACNPPLALPPFVVKYLGKTFNAWHIALEILQSGLDPHRAEEPHETTYDALAELYAELSEDDLFYGLWRRRSIFEETNAALAYEQNGFWSLAQQTYESAQIKARTGALPFNESEYCLWEDHWILATQKLQQWDPLAELARSENNADLQLECIWRTTGADREQIQELLAQVSDVPTPRRRVFEAYVALTQIPPPNEKNMNFLRIMDESIQLSLRKWVTLPSIMSMAHVPLLQHFQQFVELQEAAQIFMSLSMTNAQNLEKRSSELKVVLQAWRERLPNLWDDISLWSDLVAWRTHVFEMINKTYVPLIPTTSASGSSGNSNTYGYRGYHETAWIINRFAHVARKHQLPDVCHTSLAKIYTLPNIEISEAFLKLREQARCHYHNPNTSELTSGLEVINNTNLMYFNQSQKAEFYTLKGMFIAKLGNKDDADRAFQQAVQMDMGLAKAWGEWGKFNDRQFKERPQEYTLAANAVQCYLHAASLHKSAKSRPIIQRIIWLLSVEEPQQPVISPIFEGYKGDIALWYWLTIIPQLLVALSYRESKHARHVLMSISKHYPQALFFHLRTTREEFVQEKKRLTAMQNARNARQAQNAAAAKPDGTSGTSTTAGSPPTPKANGPTPDVTTPAPTPGGGDTAPSSDVAQAANTATMNALDGAVQRARQPFDHVEDVTSILKTGFPLLTLALETMVDQIAMRMKLMPEEDICRQLSYLHADGMMAYNRRCNSLTEDNSIPQQSQMMAANFARGLQPPNARAAFEQDILMSKLTLRQYVVKVQKWRDRYDSQPDHSRTPRKPLQSISHWLAEFHHNKFEEPIEVPGQYIQHKDSPHGFIRIQRFASRVDFCRSLDMHFRRIGLHGHDGSFHTFAVQTPTARHARREERGMQLFRSFNASVLDRRKETRKRNLNFHLPAAVSLSSTLRLLENDASYITMQDMLEQHFKEKSIHRDDPQLHFLDKLKTLRNPEGTKVDFFTLRAELISEISAKLVPANVITNYMTRCMRGPMELWTMRKLFALQVAASSFMSFFFSANGRMPQRFHISRSTGRMFMSDLLPTWNNKHPIIHNAEAVPFRFTPNMQHFVTPIGIEGLMTSGMMAIARGLTEPEYDLEQQLTLFLRDEVFTWCTTAQNTPPMPDLGFRRAVQHNAESLVKKAELMACRTQADTGASTPQVPIQNITDLIIRASQEQQLAQMEITYLPWIKHWDLSSNRCCFSMSVYTKARDMRGILKHRYTLLGSDRLWESLDEVSVLGCVNAMSWSSDGELLFSSGDDTRLLVWKHDPRHELAQPLPLDAQDNCLNLRCVNAIKTGHTNNVFAAKQLAPNSSLVGTCARDSTVRVFDIERAGGTNMPNRGYGRNEAGAEARLHLFKCHTKEVKRIATEQSQSTFLTVAGGHLFDRRMVGRDLKDERGDTGVKGQDLVACVARFGRDAEREAHDRGAHVTGARMARSNGDEASFAFYCVRLLSASGLCNQTHAFVNPAYSGDAVYRYSIYDTPSESTPRQTSIVPNNDSLERRDANSARLKSSESSTCGSTNDDEESNQNPEEESEEEYDSSDEDDEEMPLQSGSSYGNHAIILPRSEYRGAANVRTVKDVNFLGKSDEFVTSGSDDGNWFLWNKKSGRLLGIWEGDGSVVNVIEGHPFLPIVAVSGIDDTIKIFEPKAGNKRKSHIQNSDDILQQNAESNEHPSLFGRAEMIATLRMLQATGRIPDLAEGIEFYGASQELLSPRGSQPRQLLDSEKSKKSTRPSHLLHTVLVMDESWESSSRKRARAEPDEYRRDHLAYEHGSHSLPREHLRRTPDHYTTDPQPWERRRVSEHHWHTTRDQYQKDAPIDDLESSHDHSTRSIYTPHRPNGSSSSYHRTMSRPHHSRIDRPDSSLRHESREWIPRDAVAKRGESWSSKPEEPRPEPSAGMGDRTWTASEGWTRENSKSANAARGYESRHSPPPRTHIPQAKVYNRSSHHTSTSWRDVHDSEYTSSRRHQNGGPSRVGEGWRERQVRRDRDSSHRFTERRDKNPTPQRRTIINRKWTERSAYSPPAEPRGVSKRRHSSYSPSPSRKTDRSRSPVRSISRTPSRSKSRSPARSWHRTRTPSRSRSRSRSISSRSLDSRSRSRSRSPGRRRTAINRPQSRSPDRWDYRNKKRKNQRGGNDYVASDKRVRRDRSADSLRQHSRRRSVSTASTRSRSDSGESERRRTEAAKRPVHRLPESSRSKALENSPTAPQRLNGFNQQKPRPPSSPVSFRAPNAMSRALAPETDTPAAEITAALANGLHLPTSTIPTGPRSMAQVSQPQINSHPDVAVVSPNKPLTTSPITLKVQQSKAPSRTVKMFFPGDEDDEEAPGGAESSSRSTNLVPPVKDKDSGLTLPPGSQKSEFIPAKDHSTSGGPPVADLSPQRRLNGVAGPSVSTSPKTTFTSTQQAPITPSLARVARDEDYKTAASMPPGPIPPSSAPGSSPAVPNNTGGTTTPIRISTQTSPAFAPENKVLRAVASSSSTIPRRPPNIPKTASEYQIICQVGEGTFGKVYKARSLANPDARVALKRIRMEGEKDGFPVTAMREIKLLQSLRHENVINLHEMMVSKGNVFMVFEYMDHDLTGVLSQTQFTFTPAHLKSLCAQMLSGLAYLHQKSVIHRDMKGSNILLNNYGELKLADFGLARFYSKRRRSDYTNRVITLWYRPPELLLGATVYGPEVDMWSAGCIMLELFTTKPAFQGNDEIHQLDAIARIMGTPNIEIWPGLIDMPWFELVKPTEPVKSHFRSIFNKYLSPAALDLAELLLAYDPNKRATAVQALQAPYFVSEDPPPEKPVGLATIEGEWHEYESKREREKLRKKRKVEGQHQQHQQ</sequence>
<dbReference type="GO" id="GO:0005524">
    <property type="term" value="F:ATP binding"/>
    <property type="evidence" value="ECO:0007669"/>
    <property type="project" value="UniProtKB-UniRule"/>
</dbReference>
<dbReference type="PROSITE" id="PS00108">
    <property type="entry name" value="PROTEIN_KINASE_ST"/>
    <property type="match status" value="1"/>
</dbReference>
<dbReference type="FunFam" id="3.30.200.20:FF:000124">
    <property type="entry name" value="Cyclin-dependent kinase 4"/>
    <property type="match status" value="1"/>
</dbReference>
<evidence type="ECO:0000256" key="11">
    <source>
        <dbReference type="PROSITE-ProRule" id="PRU00221"/>
    </source>
</evidence>
<gene>
    <name evidence="18" type="ORF">RHS03_02706</name>
</gene>
<dbReference type="OrthoDB" id="5570127at2759"/>
<dbReference type="Pfam" id="PF20175">
    <property type="entry name" value="Tra1_central"/>
    <property type="match status" value="1"/>
</dbReference>
<feature type="region of interest" description="Disordered" evidence="14">
    <location>
        <begin position="3904"/>
        <end position="3980"/>
    </location>
</feature>
<dbReference type="InterPro" id="IPR003151">
    <property type="entry name" value="PIK-rel_kinase_FAT"/>
</dbReference>
<proteinExistence type="inferred from homology"/>
<organism evidence="18 19">
    <name type="scientific">Rhizoctonia solani</name>
    <dbReference type="NCBI Taxonomy" id="456999"/>
    <lineage>
        <taxon>Eukaryota</taxon>
        <taxon>Fungi</taxon>
        <taxon>Dikarya</taxon>
        <taxon>Basidiomycota</taxon>
        <taxon>Agaricomycotina</taxon>
        <taxon>Agaricomycetes</taxon>
        <taxon>Cantharellales</taxon>
        <taxon>Ceratobasidiaceae</taxon>
        <taxon>Rhizoctonia</taxon>
    </lineage>
</organism>
<feature type="compositionally biased region" description="Polar residues" evidence="14">
    <location>
        <begin position="3931"/>
        <end position="3943"/>
    </location>
</feature>
<feature type="region of interest" description="Disordered" evidence="14">
    <location>
        <begin position="5227"/>
        <end position="5250"/>
    </location>
</feature>
<dbReference type="CDD" id="cd07840">
    <property type="entry name" value="STKc_CDK9_like"/>
    <property type="match status" value="1"/>
</dbReference>
<dbReference type="InterPro" id="IPR000403">
    <property type="entry name" value="PI3/4_kinase_cat_dom"/>
</dbReference>
<dbReference type="SUPFAM" id="SSF50978">
    <property type="entry name" value="WD40 repeat-like"/>
    <property type="match status" value="1"/>
</dbReference>
<dbReference type="GO" id="GO:0006281">
    <property type="term" value="P:DNA repair"/>
    <property type="evidence" value="ECO:0007669"/>
    <property type="project" value="TreeGrafter"/>
</dbReference>
<feature type="region of interest" description="Disordered" evidence="14">
    <location>
        <begin position="471"/>
        <end position="491"/>
    </location>
</feature>
<feature type="compositionally biased region" description="Polar residues" evidence="14">
    <location>
        <begin position="4813"/>
        <end position="4829"/>
    </location>
</feature>
<feature type="compositionally biased region" description="Polar residues" evidence="14">
    <location>
        <begin position="3904"/>
        <end position="3920"/>
    </location>
</feature>
<feature type="binding site" evidence="13">
    <location>
        <position position="4948"/>
    </location>
    <ligand>
        <name>ATP</name>
        <dbReference type="ChEBI" id="CHEBI:30616"/>
    </ligand>
</feature>
<feature type="compositionally biased region" description="Basic and acidic residues" evidence="14">
    <location>
        <begin position="4562"/>
        <end position="4577"/>
    </location>
</feature>
<accession>A0A8H7LWL2</accession>
<evidence type="ECO:0000256" key="5">
    <source>
        <dbReference type="ARBA" id="ARBA00022741"/>
    </source>
</evidence>
<dbReference type="EMBL" id="JACYCD010000048">
    <property type="protein sequence ID" value="KAF8709735.1"/>
    <property type="molecule type" value="Genomic_DNA"/>
</dbReference>
<dbReference type="InterPro" id="IPR017441">
    <property type="entry name" value="Protein_kinase_ATP_BS"/>
</dbReference>
<evidence type="ECO:0000256" key="13">
    <source>
        <dbReference type="PROSITE-ProRule" id="PRU10141"/>
    </source>
</evidence>
<keyword evidence="4" id="KW-0808">Transferase</keyword>
<dbReference type="InterPro" id="IPR011989">
    <property type="entry name" value="ARM-like"/>
</dbReference>
<dbReference type="FunFam" id="1.10.510.10:FF:000415">
    <property type="entry name" value="CMGC/CDK/CRK7 protein kinase, variant"/>
    <property type="match status" value="1"/>
</dbReference>
<comment type="caution">
    <text evidence="18">The sequence shown here is derived from an EMBL/GenBank/DDBJ whole genome shotgun (WGS) entry which is preliminary data.</text>
</comment>
<feature type="region of interest" description="Disordered" evidence="14">
    <location>
        <begin position="4132"/>
        <end position="4160"/>
    </location>
</feature>
<dbReference type="PROSITE" id="PS00107">
    <property type="entry name" value="PROTEIN_KINASE_ATP"/>
    <property type="match status" value="1"/>
</dbReference>
<keyword evidence="3" id="KW-0723">Serine/threonine-protein kinase</keyword>
<evidence type="ECO:0000256" key="2">
    <source>
        <dbReference type="ARBA" id="ARBA00007234"/>
    </source>
</evidence>
<feature type="domain" description="FAT" evidence="17">
    <location>
        <begin position="2430"/>
        <end position="2984"/>
    </location>
</feature>
<feature type="compositionally biased region" description="Low complexity" evidence="14">
    <location>
        <begin position="2996"/>
        <end position="3024"/>
    </location>
</feature>
<evidence type="ECO:0000256" key="6">
    <source>
        <dbReference type="ARBA" id="ARBA00022777"/>
    </source>
</evidence>
<feature type="compositionally biased region" description="Polar residues" evidence="14">
    <location>
        <begin position="4623"/>
        <end position="4640"/>
    </location>
</feature>